<gene>
    <name evidence="1" type="ORF">BN000_00140</name>
</gene>
<name>A0A0U1CX22_9MYCO</name>
<sequence length="70" mass="7423">MNIRKIAAQVDPVAAQMAIARAMVALGSESNWDSETIEHVCSAISPAFPSGLPSVFNQDDSAVDFWASLS</sequence>
<reference evidence="2" key="1">
    <citation type="submission" date="2015-03" db="EMBL/GenBank/DDBJ databases">
        <authorList>
            <person name="Urmite Genomes"/>
        </authorList>
    </citation>
    <scope>NUCLEOTIDE SEQUENCE [LARGE SCALE GENOMIC DNA]</scope>
    <source>
        <strain evidence="2">CSUR P1344</strain>
    </source>
</reference>
<dbReference type="Proteomes" id="UP000199601">
    <property type="component" value="Unassembled WGS sequence"/>
</dbReference>
<dbReference type="RefSeq" id="WP_023901018.1">
    <property type="nucleotide sequence ID" value="NZ_CTEC01000001.1"/>
</dbReference>
<accession>A0A0U1CX22</accession>
<proteinExistence type="predicted"/>
<dbReference type="EMBL" id="CTEC01000001">
    <property type="protein sequence ID" value="CQD02108.1"/>
    <property type="molecule type" value="Genomic_DNA"/>
</dbReference>
<evidence type="ECO:0000313" key="2">
    <source>
        <dbReference type="Proteomes" id="UP000199601"/>
    </source>
</evidence>
<evidence type="ECO:0000313" key="1">
    <source>
        <dbReference type="EMBL" id="CQD02108.1"/>
    </source>
</evidence>
<protein>
    <submittedName>
        <fullName evidence="1">Uncharacterized protein</fullName>
    </submittedName>
</protein>
<keyword evidence="2" id="KW-1185">Reference proteome</keyword>
<organism evidence="1 2">
    <name type="scientific">Mycobacterium europaeum</name>
    <dbReference type="NCBI Taxonomy" id="761804"/>
    <lineage>
        <taxon>Bacteria</taxon>
        <taxon>Bacillati</taxon>
        <taxon>Actinomycetota</taxon>
        <taxon>Actinomycetes</taxon>
        <taxon>Mycobacteriales</taxon>
        <taxon>Mycobacteriaceae</taxon>
        <taxon>Mycobacterium</taxon>
        <taxon>Mycobacterium simiae complex</taxon>
    </lineage>
</organism>
<dbReference type="AlphaFoldDB" id="A0A0U1CX22"/>